<keyword evidence="3" id="KW-1185">Reference proteome</keyword>
<name>A0ABQ7W390_SOLTU</name>
<dbReference type="Proteomes" id="UP000826656">
    <property type="component" value="Unassembled WGS sequence"/>
</dbReference>
<evidence type="ECO:0000313" key="2">
    <source>
        <dbReference type="EMBL" id="KAH0775222.1"/>
    </source>
</evidence>
<reference evidence="2 3" key="1">
    <citation type="journal article" date="2021" name="bioRxiv">
        <title>Chromosome-scale and haplotype-resolved genome assembly of a tetraploid potato cultivar.</title>
        <authorList>
            <person name="Sun H."/>
            <person name="Jiao W.-B."/>
            <person name="Krause K."/>
            <person name="Campoy J.A."/>
            <person name="Goel M."/>
            <person name="Folz-Donahue K."/>
            <person name="Kukat C."/>
            <person name="Huettel B."/>
            <person name="Schneeberger K."/>
        </authorList>
    </citation>
    <scope>NUCLEOTIDE SEQUENCE [LARGE SCALE GENOMIC DNA]</scope>
    <source>
        <strain evidence="2">SolTubOtavaFocal</strain>
        <tissue evidence="2">Leaves</tissue>
    </source>
</reference>
<organism evidence="2 3">
    <name type="scientific">Solanum tuberosum</name>
    <name type="common">Potato</name>
    <dbReference type="NCBI Taxonomy" id="4113"/>
    <lineage>
        <taxon>Eukaryota</taxon>
        <taxon>Viridiplantae</taxon>
        <taxon>Streptophyta</taxon>
        <taxon>Embryophyta</taxon>
        <taxon>Tracheophyta</taxon>
        <taxon>Spermatophyta</taxon>
        <taxon>Magnoliopsida</taxon>
        <taxon>eudicotyledons</taxon>
        <taxon>Gunneridae</taxon>
        <taxon>Pentapetalae</taxon>
        <taxon>asterids</taxon>
        <taxon>lamiids</taxon>
        <taxon>Solanales</taxon>
        <taxon>Solanaceae</taxon>
        <taxon>Solanoideae</taxon>
        <taxon>Solaneae</taxon>
        <taxon>Solanum</taxon>
    </lineage>
</organism>
<feature type="compositionally biased region" description="Basic and acidic residues" evidence="1">
    <location>
        <begin position="1"/>
        <end position="10"/>
    </location>
</feature>
<gene>
    <name evidence="2" type="ORF">KY290_012359</name>
</gene>
<evidence type="ECO:0000256" key="1">
    <source>
        <dbReference type="SAM" id="MobiDB-lite"/>
    </source>
</evidence>
<protein>
    <submittedName>
        <fullName evidence="2">Uncharacterized protein</fullName>
    </submittedName>
</protein>
<proteinExistence type="predicted"/>
<dbReference type="EMBL" id="JAIVGD010000005">
    <property type="protein sequence ID" value="KAH0775222.1"/>
    <property type="molecule type" value="Genomic_DNA"/>
</dbReference>
<comment type="caution">
    <text evidence="2">The sequence shown here is derived from an EMBL/GenBank/DDBJ whole genome shotgun (WGS) entry which is preliminary data.</text>
</comment>
<feature type="region of interest" description="Disordered" evidence="1">
    <location>
        <begin position="1"/>
        <end position="41"/>
    </location>
</feature>
<feature type="compositionally biased region" description="Low complexity" evidence="1">
    <location>
        <begin position="25"/>
        <end position="40"/>
    </location>
</feature>
<accession>A0ABQ7W390</accession>
<evidence type="ECO:0000313" key="3">
    <source>
        <dbReference type="Proteomes" id="UP000826656"/>
    </source>
</evidence>
<sequence>MHEIDVHDLSDDADYAASVQQGSASMNRSNSSKQGSSGEQEGAEIVFLKDNVAIHPTQYASERISGRLKLIKQGDNEDHFPFRLCASEAFLLQKFQAF</sequence>